<dbReference type="Ensembl" id="ENSGEVT00005011736.1">
    <property type="protein sequence ID" value="ENSGEVP00005011203.1"/>
    <property type="gene ID" value="ENSGEVG00005007902.1"/>
</dbReference>
<feature type="chain" id="PRO_5034895974" description="Beta-defensin-like domain-containing protein" evidence="1">
    <location>
        <begin position="22"/>
        <end position="65"/>
    </location>
</feature>
<feature type="signal peptide" evidence="1">
    <location>
        <begin position="1"/>
        <end position="21"/>
    </location>
</feature>
<evidence type="ECO:0000256" key="1">
    <source>
        <dbReference type="SAM" id="SignalP"/>
    </source>
</evidence>
<dbReference type="InterPro" id="IPR001855">
    <property type="entry name" value="Defensin_beta-like"/>
</dbReference>
<reference evidence="3" key="2">
    <citation type="submission" date="2025-09" db="UniProtKB">
        <authorList>
            <consortium name="Ensembl"/>
        </authorList>
    </citation>
    <scope>IDENTIFICATION</scope>
</reference>
<dbReference type="Gene3D" id="3.10.360.10">
    <property type="entry name" value="Antimicrobial Peptide, Beta-defensin 2, Chain A"/>
    <property type="match status" value="1"/>
</dbReference>
<dbReference type="Proteomes" id="UP000694390">
    <property type="component" value="Unassembled WGS sequence"/>
</dbReference>
<sequence length="65" mass="7250">NPTLPLAFIMVVFLSAEFSQAWRSSKRCRRAGGFCFSGPCPSNAKLIGICSRKYSCCKLIQTWQS</sequence>
<proteinExistence type="predicted"/>
<keyword evidence="1" id="KW-0732">Signal</keyword>
<dbReference type="GO" id="GO:0005576">
    <property type="term" value="C:extracellular region"/>
    <property type="evidence" value="ECO:0007669"/>
    <property type="project" value="InterPro"/>
</dbReference>
<evidence type="ECO:0000259" key="2">
    <source>
        <dbReference type="Pfam" id="PF00711"/>
    </source>
</evidence>
<reference evidence="3" key="1">
    <citation type="submission" date="2025-08" db="UniProtKB">
        <authorList>
            <consortium name="Ensembl"/>
        </authorList>
    </citation>
    <scope>IDENTIFICATION</scope>
</reference>
<accession>A0A8C4W5W3</accession>
<evidence type="ECO:0000313" key="3">
    <source>
        <dbReference type="Ensembl" id="ENSGEVP00005011203.1"/>
    </source>
</evidence>
<organism evidence="3 4">
    <name type="scientific">Gopherus evgoodei</name>
    <name type="common">Goodes thornscrub tortoise</name>
    <dbReference type="NCBI Taxonomy" id="1825980"/>
    <lineage>
        <taxon>Eukaryota</taxon>
        <taxon>Metazoa</taxon>
        <taxon>Chordata</taxon>
        <taxon>Craniata</taxon>
        <taxon>Vertebrata</taxon>
        <taxon>Euteleostomi</taxon>
        <taxon>Archelosauria</taxon>
        <taxon>Testudinata</taxon>
        <taxon>Testudines</taxon>
        <taxon>Cryptodira</taxon>
        <taxon>Durocryptodira</taxon>
        <taxon>Testudinoidea</taxon>
        <taxon>Testudinidae</taxon>
        <taxon>Gopherus</taxon>
    </lineage>
</organism>
<dbReference type="GO" id="GO:0006952">
    <property type="term" value="P:defense response"/>
    <property type="evidence" value="ECO:0007669"/>
    <property type="project" value="InterPro"/>
</dbReference>
<dbReference type="Pfam" id="PF00711">
    <property type="entry name" value="Defensin_beta"/>
    <property type="match status" value="1"/>
</dbReference>
<name>A0A8C4W5W3_9SAUR</name>
<evidence type="ECO:0000313" key="4">
    <source>
        <dbReference type="Proteomes" id="UP000694390"/>
    </source>
</evidence>
<feature type="domain" description="Beta-defensin-like" evidence="2">
    <location>
        <begin position="26"/>
        <end position="58"/>
    </location>
</feature>
<dbReference type="SUPFAM" id="SSF57392">
    <property type="entry name" value="Defensin-like"/>
    <property type="match status" value="1"/>
</dbReference>
<dbReference type="AlphaFoldDB" id="A0A8C4W5W3"/>
<keyword evidence="4" id="KW-1185">Reference proteome</keyword>
<dbReference type="GeneTree" id="ENSGT00960000188922"/>
<protein>
    <recommendedName>
        <fullName evidence="2">Beta-defensin-like domain-containing protein</fullName>
    </recommendedName>
</protein>